<dbReference type="PANTHER" id="PTHR42693">
    <property type="entry name" value="ARYLSULFATASE FAMILY MEMBER"/>
    <property type="match status" value="1"/>
</dbReference>
<evidence type="ECO:0000256" key="2">
    <source>
        <dbReference type="ARBA" id="ARBA00022723"/>
    </source>
</evidence>
<keyword evidence="3 7" id="KW-0378">Hydrolase</keyword>
<keyword evidence="4" id="KW-0106">Calcium</keyword>
<dbReference type="GO" id="GO:0016740">
    <property type="term" value="F:transferase activity"/>
    <property type="evidence" value="ECO:0007669"/>
    <property type="project" value="UniProtKB-KW"/>
</dbReference>
<dbReference type="GO" id="GO:0004065">
    <property type="term" value="F:arylsulfatase activity"/>
    <property type="evidence" value="ECO:0007669"/>
    <property type="project" value="TreeGrafter"/>
</dbReference>
<dbReference type="PROSITE" id="PS00149">
    <property type="entry name" value="SULFATASE_2"/>
    <property type="match status" value="1"/>
</dbReference>
<dbReference type="Pfam" id="PF00884">
    <property type="entry name" value="Sulfatase"/>
    <property type="match status" value="1"/>
</dbReference>
<keyword evidence="8" id="KW-1185">Reference proteome</keyword>
<gene>
    <name evidence="7" type="ORF">GRI91_10670</name>
</gene>
<dbReference type="GO" id="GO:0046872">
    <property type="term" value="F:metal ion binding"/>
    <property type="evidence" value="ECO:0007669"/>
    <property type="project" value="UniProtKB-KW"/>
</dbReference>
<dbReference type="PANTHER" id="PTHR42693:SF53">
    <property type="entry name" value="ENDO-4-O-SULFATASE"/>
    <property type="match status" value="1"/>
</dbReference>
<sequence length="552" mass="59362">MFKKSQSKSRILSTASAAALTLFSATSATAQTEAEARPNVLLIVLDDVGLDMTTDILPGEIDRMLTKYGPEGRGHPDAARIDGRPASMPVLNSLARKSLVFANAWAEPFCSPTRAAMLTGLYPERTRVLDYTDWLTQSHLSLGTMMQDQGYSTALIGKWHLSGLNDIRPDAPPHKGPLYPGMKPKEAGFDLFRGDLNGALPDYWEYKVTVQDADTPPSEWRVETQPARSLPGIAPTTFAPVVKAADTVDWVTQQESTAPDKPWFAWLAFNMPHILPGQPPVVVPNRGTLDPSAIAEIEACGGEFGSKNLGDCSAPSLNRAMSTATDTVMGLLLEAVEELDPNTVVIVIGDNGTGQYGRPEVNFLDNLYITYEGRGKGTGYESGVRVPLIVHGPGMVEGRNDAIVHAVDLFSTIAELGGVTLPENVPNRTGDAMVDLDSVSLLPILSGQTDTVRAPDIGYVTAEGSSPLADNRLQAAVRNAQFKILCTRSDSGEDNGCEFYDLKADPLEEYPLAITTSCASDGTEAPVTDEARQYCYLKHVVDTDTILASSDS</sequence>
<protein>
    <submittedName>
        <fullName evidence="7">Sulfatase-like hydrolase/transferase</fullName>
    </submittedName>
</protein>
<evidence type="ECO:0000256" key="3">
    <source>
        <dbReference type="ARBA" id="ARBA00022801"/>
    </source>
</evidence>
<dbReference type="EMBL" id="WTYT01000004">
    <property type="protein sequence ID" value="MXO66219.1"/>
    <property type="molecule type" value="Genomic_DNA"/>
</dbReference>
<evidence type="ECO:0000256" key="1">
    <source>
        <dbReference type="ARBA" id="ARBA00008779"/>
    </source>
</evidence>
<dbReference type="InterPro" id="IPR000917">
    <property type="entry name" value="Sulfatase_N"/>
</dbReference>
<dbReference type="OrthoDB" id="9795675at2"/>
<evidence type="ECO:0000259" key="6">
    <source>
        <dbReference type="Pfam" id="PF00884"/>
    </source>
</evidence>
<dbReference type="Proteomes" id="UP000438476">
    <property type="component" value="Unassembled WGS sequence"/>
</dbReference>
<evidence type="ECO:0000313" key="7">
    <source>
        <dbReference type="EMBL" id="MXO66219.1"/>
    </source>
</evidence>
<dbReference type="SUPFAM" id="SSF53649">
    <property type="entry name" value="Alkaline phosphatase-like"/>
    <property type="match status" value="1"/>
</dbReference>
<keyword evidence="5" id="KW-0732">Signal</keyword>
<comment type="similarity">
    <text evidence="1">Belongs to the sulfatase family.</text>
</comment>
<reference evidence="7 8" key="1">
    <citation type="submission" date="2019-12" db="EMBL/GenBank/DDBJ databases">
        <title>Genomic-based taxomic classification of the family Erythrobacteraceae.</title>
        <authorList>
            <person name="Xu L."/>
        </authorList>
    </citation>
    <scope>NUCLEOTIDE SEQUENCE [LARGE SCALE GENOMIC DNA]</scope>
    <source>
        <strain evidence="7 8">LMG 29518</strain>
    </source>
</reference>
<dbReference type="InterPro" id="IPR017850">
    <property type="entry name" value="Alkaline_phosphatase_core_sf"/>
</dbReference>
<dbReference type="AlphaFoldDB" id="A0A6I4T6W3"/>
<proteinExistence type="inferred from homology"/>
<keyword evidence="2" id="KW-0479">Metal-binding</keyword>
<feature type="chain" id="PRO_5026168559" evidence="5">
    <location>
        <begin position="31"/>
        <end position="552"/>
    </location>
</feature>
<accession>A0A6I4T6W3</accession>
<evidence type="ECO:0000256" key="5">
    <source>
        <dbReference type="SAM" id="SignalP"/>
    </source>
</evidence>
<organism evidence="7 8">
    <name type="scientific">Altericroceibacterium endophyticum</name>
    <dbReference type="NCBI Taxonomy" id="1808508"/>
    <lineage>
        <taxon>Bacteria</taxon>
        <taxon>Pseudomonadati</taxon>
        <taxon>Pseudomonadota</taxon>
        <taxon>Alphaproteobacteria</taxon>
        <taxon>Sphingomonadales</taxon>
        <taxon>Erythrobacteraceae</taxon>
        <taxon>Altericroceibacterium</taxon>
    </lineage>
</organism>
<dbReference type="Gene3D" id="3.40.720.10">
    <property type="entry name" value="Alkaline Phosphatase, subunit A"/>
    <property type="match status" value="2"/>
</dbReference>
<dbReference type="RefSeq" id="WP_160736649.1">
    <property type="nucleotide sequence ID" value="NZ_WTYT01000004.1"/>
</dbReference>
<dbReference type="InterPro" id="IPR050738">
    <property type="entry name" value="Sulfatase"/>
</dbReference>
<evidence type="ECO:0000313" key="8">
    <source>
        <dbReference type="Proteomes" id="UP000438476"/>
    </source>
</evidence>
<feature type="signal peptide" evidence="5">
    <location>
        <begin position="1"/>
        <end position="30"/>
    </location>
</feature>
<keyword evidence="7" id="KW-0808">Transferase</keyword>
<dbReference type="InterPro" id="IPR024607">
    <property type="entry name" value="Sulfatase_CS"/>
</dbReference>
<name>A0A6I4T6W3_9SPHN</name>
<evidence type="ECO:0000256" key="4">
    <source>
        <dbReference type="ARBA" id="ARBA00022837"/>
    </source>
</evidence>
<feature type="domain" description="Sulfatase N-terminal" evidence="6">
    <location>
        <begin position="38"/>
        <end position="419"/>
    </location>
</feature>
<comment type="caution">
    <text evidence="7">The sequence shown here is derived from an EMBL/GenBank/DDBJ whole genome shotgun (WGS) entry which is preliminary data.</text>
</comment>